<keyword evidence="13" id="KW-1185">Reference proteome</keyword>
<proteinExistence type="inferred from homology"/>
<comment type="catalytic activity">
    <reaction evidence="10 11">
        <text>D-ribulose 5-phosphate = (2S)-2-hydroxy-3-oxobutyl phosphate + formate + H(+)</text>
        <dbReference type="Rhea" id="RHEA:18457"/>
        <dbReference type="ChEBI" id="CHEBI:15378"/>
        <dbReference type="ChEBI" id="CHEBI:15740"/>
        <dbReference type="ChEBI" id="CHEBI:58121"/>
        <dbReference type="ChEBI" id="CHEBI:58830"/>
        <dbReference type="EC" id="4.1.99.12"/>
    </reaction>
</comment>
<dbReference type="HAMAP" id="MF_00180">
    <property type="entry name" value="RibB"/>
    <property type="match status" value="1"/>
</dbReference>
<evidence type="ECO:0000256" key="11">
    <source>
        <dbReference type="RuleBase" id="RU003843"/>
    </source>
</evidence>
<accession>A0A398CBW9</accession>
<dbReference type="PANTHER" id="PTHR21327:SF38">
    <property type="entry name" value="3,4-DIHYDROXY-2-BUTANONE 4-PHOSPHATE SYNTHASE"/>
    <property type="match status" value="1"/>
</dbReference>
<sequence>MIQLTPSPLAGANHTTLAAEPSLAPVADVIGAIRAGQPVLVLDDANRENEADLICAAERITEATMALMIREGSGIVCLCLPAGHAQQLGLRPMVEVNRSAFFTAFTQSIEAAHGVSTGVSAADRVQTIRCALRLPTPGTAPEIVSPGHVFPLVARPGGVLERTGHTEAAVDLVRWAGLQPAGVLCELMNPDGSMARGAQVAQFAHTHGLLCTTVQALVAFAQSHSTPQCPTIRFRSQGTTFREIP</sequence>
<dbReference type="GO" id="GO:0030145">
    <property type="term" value="F:manganese ion binding"/>
    <property type="evidence" value="ECO:0007669"/>
    <property type="project" value="UniProtKB-UniRule"/>
</dbReference>
<dbReference type="GO" id="GO:0008686">
    <property type="term" value="F:3,4-dihydroxy-2-butanone-4-phosphate synthase activity"/>
    <property type="evidence" value="ECO:0007669"/>
    <property type="project" value="UniProtKB-UniRule"/>
</dbReference>
<evidence type="ECO:0000256" key="2">
    <source>
        <dbReference type="ARBA" id="ARBA00004904"/>
    </source>
</evidence>
<evidence type="ECO:0000256" key="3">
    <source>
        <dbReference type="ARBA" id="ARBA00012153"/>
    </source>
</evidence>
<keyword evidence="8 10" id="KW-0464">Manganese</keyword>
<name>A0A398CBW9_9BURK</name>
<evidence type="ECO:0000256" key="1">
    <source>
        <dbReference type="ARBA" id="ARBA00002284"/>
    </source>
</evidence>
<dbReference type="UniPathway" id="UPA00275">
    <property type="reaction ID" value="UER00399"/>
</dbReference>
<feature type="site" description="Essential for catalytic activity" evidence="10">
    <location>
        <position position="186"/>
    </location>
</feature>
<evidence type="ECO:0000256" key="6">
    <source>
        <dbReference type="ARBA" id="ARBA00022723"/>
    </source>
</evidence>
<feature type="site" description="Essential for catalytic activity" evidence="10">
    <location>
        <position position="148"/>
    </location>
</feature>
<gene>
    <name evidence="10 12" type="primary">ribB</name>
    <name evidence="12" type="ORF">D3F03_05525</name>
</gene>
<keyword evidence="6 10" id="KW-0479">Metal-binding</keyword>
<feature type="binding site" evidence="10">
    <location>
        <position position="48"/>
    </location>
    <ligand>
        <name>Mg(2+)</name>
        <dbReference type="ChEBI" id="CHEBI:18420"/>
        <label>2</label>
    </ligand>
</feature>
<dbReference type="PANTHER" id="PTHR21327">
    <property type="entry name" value="GTP CYCLOHYDROLASE II-RELATED"/>
    <property type="match status" value="1"/>
</dbReference>
<dbReference type="NCBIfam" id="TIGR00506">
    <property type="entry name" value="ribB"/>
    <property type="match status" value="1"/>
</dbReference>
<dbReference type="GO" id="GO:0009231">
    <property type="term" value="P:riboflavin biosynthetic process"/>
    <property type="evidence" value="ECO:0007669"/>
    <property type="project" value="UniProtKB-UniRule"/>
</dbReference>
<dbReference type="InterPro" id="IPR000422">
    <property type="entry name" value="DHBP_synthase_RibB"/>
</dbReference>
<dbReference type="Gene3D" id="3.90.870.10">
    <property type="entry name" value="DHBP synthase"/>
    <property type="match status" value="1"/>
</dbReference>
<evidence type="ECO:0000256" key="5">
    <source>
        <dbReference type="ARBA" id="ARBA00022619"/>
    </source>
</evidence>
<comment type="subunit">
    <text evidence="10 11">Homodimer.</text>
</comment>
<keyword evidence="5 10" id="KW-0686">Riboflavin biosynthesis</keyword>
<dbReference type="OrthoDB" id="9793111at2"/>
<evidence type="ECO:0000256" key="7">
    <source>
        <dbReference type="ARBA" id="ARBA00022842"/>
    </source>
</evidence>
<feature type="binding site" evidence="10">
    <location>
        <begin position="47"/>
        <end position="48"/>
    </location>
    <ligand>
        <name>D-ribulose 5-phosphate</name>
        <dbReference type="ChEBI" id="CHEBI:58121"/>
    </ligand>
</feature>
<dbReference type="AlphaFoldDB" id="A0A398CBW9"/>
<organism evidence="12 13">
    <name type="scientific">Simplicispira hankyongi</name>
    <dbReference type="NCBI Taxonomy" id="2315688"/>
    <lineage>
        <taxon>Bacteria</taxon>
        <taxon>Pseudomonadati</taxon>
        <taxon>Pseudomonadota</taxon>
        <taxon>Betaproteobacteria</taxon>
        <taxon>Burkholderiales</taxon>
        <taxon>Comamonadaceae</taxon>
        <taxon>Simplicispira</taxon>
    </lineage>
</organism>
<dbReference type="SUPFAM" id="SSF55821">
    <property type="entry name" value="YrdC/RibB"/>
    <property type="match status" value="1"/>
</dbReference>
<dbReference type="EMBL" id="QXJC01000001">
    <property type="protein sequence ID" value="RID99844.1"/>
    <property type="molecule type" value="Genomic_DNA"/>
</dbReference>
<feature type="binding site" evidence="10">
    <location>
        <position position="48"/>
    </location>
    <ligand>
        <name>Mg(2+)</name>
        <dbReference type="ChEBI" id="CHEBI:18420"/>
        <label>1</label>
    </ligand>
</feature>
<dbReference type="GO" id="GO:0000287">
    <property type="term" value="F:magnesium ion binding"/>
    <property type="evidence" value="ECO:0007669"/>
    <property type="project" value="UniProtKB-UniRule"/>
</dbReference>
<comment type="similarity">
    <text evidence="10 11">Belongs to the DHBP synthase family.</text>
</comment>
<reference evidence="12 13" key="1">
    <citation type="submission" date="2018-09" db="EMBL/GenBank/DDBJ databases">
        <title>Draft genome of Simplicispira sp. NY-02.</title>
        <authorList>
            <person name="Im W.T."/>
        </authorList>
    </citation>
    <scope>NUCLEOTIDE SEQUENCE [LARGE SCALE GENOMIC DNA]</scope>
    <source>
        <strain evidence="12 13">NY-02</strain>
    </source>
</reference>
<dbReference type="RefSeq" id="WP_119108288.1">
    <property type="nucleotide sequence ID" value="NZ_QXJC01000001.1"/>
</dbReference>
<dbReference type="Pfam" id="PF00926">
    <property type="entry name" value="DHBP_synthase"/>
    <property type="match status" value="1"/>
</dbReference>
<evidence type="ECO:0000256" key="10">
    <source>
        <dbReference type="HAMAP-Rule" id="MF_00180"/>
    </source>
</evidence>
<evidence type="ECO:0000313" key="13">
    <source>
        <dbReference type="Proteomes" id="UP000266302"/>
    </source>
</evidence>
<comment type="function">
    <text evidence="1 10 11">Catalyzes the conversion of D-ribulose 5-phosphate to formate and 3,4-dihydroxy-2-butanone 4-phosphate.</text>
</comment>
<feature type="binding site" evidence="10">
    <location>
        <position position="165"/>
    </location>
    <ligand>
        <name>Mg(2+)</name>
        <dbReference type="ChEBI" id="CHEBI:18420"/>
        <label>2</label>
    </ligand>
</feature>
<keyword evidence="9 10" id="KW-0456">Lyase</keyword>
<evidence type="ECO:0000256" key="4">
    <source>
        <dbReference type="ARBA" id="ARBA00018836"/>
    </source>
</evidence>
<feature type="binding site" evidence="10">
    <location>
        <position position="52"/>
    </location>
    <ligand>
        <name>D-ribulose 5-phosphate</name>
        <dbReference type="ChEBI" id="CHEBI:58121"/>
    </ligand>
</feature>
<comment type="caution">
    <text evidence="12">The sequence shown here is derived from an EMBL/GenBank/DDBJ whole genome shotgun (WGS) entry which is preliminary data.</text>
</comment>
<feature type="binding site" evidence="10">
    <location>
        <begin position="162"/>
        <end position="166"/>
    </location>
    <ligand>
        <name>D-ribulose 5-phosphate</name>
        <dbReference type="ChEBI" id="CHEBI:58121"/>
    </ligand>
</feature>
<evidence type="ECO:0000313" key="12">
    <source>
        <dbReference type="EMBL" id="RID99844.1"/>
    </source>
</evidence>
<dbReference type="InterPro" id="IPR017945">
    <property type="entry name" value="DHBP_synth_RibB-like_a/b_dom"/>
</dbReference>
<evidence type="ECO:0000256" key="9">
    <source>
        <dbReference type="ARBA" id="ARBA00023239"/>
    </source>
</evidence>
<dbReference type="Proteomes" id="UP000266302">
    <property type="component" value="Unassembled WGS sequence"/>
</dbReference>
<keyword evidence="7 10" id="KW-0460">Magnesium</keyword>
<dbReference type="EC" id="4.1.99.12" evidence="3 10"/>
<comment type="cofactor">
    <cofactor evidence="10 11">
        <name>Mg(2+)</name>
        <dbReference type="ChEBI" id="CHEBI:18420"/>
    </cofactor>
    <cofactor evidence="10 11">
        <name>Mn(2+)</name>
        <dbReference type="ChEBI" id="CHEBI:29035"/>
    </cofactor>
    <text evidence="10 11">Binds 2 divalent metal cations per subunit. Magnesium or manganese.</text>
</comment>
<evidence type="ECO:0000256" key="8">
    <source>
        <dbReference type="ARBA" id="ARBA00023211"/>
    </source>
</evidence>
<comment type="pathway">
    <text evidence="2 10 11">Cofactor biosynthesis; riboflavin biosynthesis; 2-hydroxy-3-oxobutyl phosphate from D-ribulose 5-phosphate: step 1/1.</text>
</comment>
<dbReference type="GO" id="GO:0005829">
    <property type="term" value="C:cytosol"/>
    <property type="evidence" value="ECO:0007669"/>
    <property type="project" value="TreeGrafter"/>
</dbReference>
<protein>
    <recommendedName>
        <fullName evidence="4 10">3,4-dihydroxy-2-butanone 4-phosphate synthase</fullName>
        <shortName evidence="10 11">DHBP synthase</shortName>
        <ecNumber evidence="3 10">4.1.99.12</ecNumber>
    </recommendedName>
</protein>